<dbReference type="GO" id="GO:0032259">
    <property type="term" value="P:methylation"/>
    <property type="evidence" value="ECO:0007669"/>
    <property type="project" value="UniProtKB-KW"/>
</dbReference>
<dbReference type="SUPFAM" id="SSF53335">
    <property type="entry name" value="S-adenosyl-L-methionine-dependent methyltransferases"/>
    <property type="match status" value="1"/>
</dbReference>
<dbReference type="GO" id="GO:0008168">
    <property type="term" value="F:methyltransferase activity"/>
    <property type="evidence" value="ECO:0007669"/>
    <property type="project" value="UniProtKB-KW"/>
</dbReference>
<dbReference type="PROSITE" id="PS51257">
    <property type="entry name" value="PROKAR_LIPOPROTEIN"/>
    <property type="match status" value="1"/>
</dbReference>
<comment type="caution">
    <text evidence="2">The sequence shown here is derived from an EMBL/GenBank/DDBJ whole genome shotgun (WGS) entry which is preliminary data.</text>
</comment>
<reference evidence="2 3" key="1">
    <citation type="submission" date="2024-05" db="EMBL/GenBank/DDBJ databases">
        <authorList>
            <person name="Liu Q."/>
            <person name="Xin Y.-H."/>
        </authorList>
    </citation>
    <scope>NUCLEOTIDE SEQUENCE [LARGE SCALE GENOMIC DNA]</scope>
    <source>
        <strain evidence="2 3">CGMCC 1.10181</strain>
    </source>
</reference>
<evidence type="ECO:0000256" key="1">
    <source>
        <dbReference type="SAM" id="SignalP"/>
    </source>
</evidence>
<sequence>MSQKSRLLAILLVGAAVTTACTAASTPGKPADIAAAAADPARAADVASDARRHGPEILRFAGLKQGAVVIDLIPGGGYWTRLFAKAVGPKGHVYGIWPKPYAMEAKTDVETYMKLAGSADYPNVTGTIEPATELSAPARADLVFTAQNYHDYPDKFMGSIDPAIFNKAVFAALKPGGIFLVIDHVAAAGSGMRDTDTLHRIDPAIVKKQVIAAGFSFVGESKLLANPADDHTIIVFDKKIRGRTDQFIYKFRKPG</sequence>
<protein>
    <submittedName>
        <fullName evidence="2">Methyltransferase</fullName>
    </submittedName>
</protein>
<dbReference type="Gene3D" id="3.40.50.150">
    <property type="entry name" value="Vaccinia Virus protein VP39"/>
    <property type="match status" value="1"/>
</dbReference>
<feature type="signal peptide" evidence="1">
    <location>
        <begin position="1"/>
        <end position="23"/>
    </location>
</feature>
<name>A0ABU9Y320_9SPHN</name>
<proteinExistence type="predicted"/>
<organism evidence="2 3">
    <name type="scientific">Sphingomonas oligophenolica</name>
    <dbReference type="NCBI Taxonomy" id="301154"/>
    <lineage>
        <taxon>Bacteria</taxon>
        <taxon>Pseudomonadati</taxon>
        <taxon>Pseudomonadota</taxon>
        <taxon>Alphaproteobacteria</taxon>
        <taxon>Sphingomonadales</taxon>
        <taxon>Sphingomonadaceae</taxon>
        <taxon>Sphingomonas</taxon>
    </lineage>
</organism>
<dbReference type="Proteomes" id="UP001419910">
    <property type="component" value="Unassembled WGS sequence"/>
</dbReference>
<dbReference type="PIRSF" id="PIRSF031679">
    <property type="entry name" value="Mtase_Alr7345_prd"/>
    <property type="match status" value="1"/>
</dbReference>
<dbReference type="EMBL" id="JBDIME010000007">
    <property type="protein sequence ID" value="MEN2790167.1"/>
    <property type="molecule type" value="Genomic_DNA"/>
</dbReference>
<keyword evidence="1" id="KW-0732">Signal</keyword>
<dbReference type="InterPro" id="IPR029063">
    <property type="entry name" value="SAM-dependent_MTases_sf"/>
</dbReference>
<feature type="chain" id="PRO_5047457393" evidence="1">
    <location>
        <begin position="24"/>
        <end position="255"/>
    </location>
</feature>
<keyword evidence="2" id="KW-0808">Transferase</keyword>
<dbReference type="RefSeq" id="WP_343888669.1">
    <property type="nucleotide sequence ID" value="NZ_BAAAEH010000010.1"/>
</dbReference>
<evidence type="ECO:0000313" key="2">
    <source>
        <dbReference type="EMBL" id="MEN2790167.1"/>
    </source>
</evidence>
<keyword evidence="2" id="KW-0489">Methyltransferase</keyword>
<dbReference type="InterPro" id="IPR016980">
    <property type="entry name" value="S-AdoMet-dep_MeTrfase_Alr7345"/>
</dbReference>
<gene>
    <name evidence="2" type="ORF">ABC974_11060</name>
</gene>
<evidence type="ECO:0000313" key="3">
    <source>
        <dbReference type="Proteomes" id="UP001419910"/>
    </source>
</evidence>
<keyword evidence="3" id="KW-1185">Reference proteome</keyword>
<dbReference type="CDD" id="cd02440">
    <property type="entry name" value="AdoMet_MTases"/>
    <property type="match status" value="1"/>
</dbReference>
<accession>A0ABU9Y320</accession>